<protein>
    <submittedName>
        <fullName evidence="1">Uncharacterized protein</fullName>
    </submittedName>
</protein>
<organism evidence="1 2">
    <name type="scientific">Actinacidiphila cocklensis</name>
    <dbReference type="NCBI Taxonomy" id="887465"/>
    <lineage>
        <taxon>Bacteria</taxon>
        <taxon>Bacillati</taxon>
        <taxon>Actinomycetota</taxon>
        <taxon>Actinomycetes</taxon>
        <taxon>Kitasatosporales</taxon>
        <taxon>Streptomycetaceae</taxon>
        <taxon>Actinacidiphila</taxon>
    </lineage>
</organism>
<keyword evidence="2" id="KW-1185">Reference proteome</keyword>
<dbReference type="AlphaFoldDB" id="A0A9W4DS25"/>
<dbReference type="Proteomes" id="UP001152519">
    <property type="component" value="Unassembled WGS sequence"/>
</dbReference>
<proteinExistence type="predicted"/>
<sequence>MAKPYTLPESLAELDGPTTGTLTLPRSIDWGPHYTYDLGDHADLVLMYERVIREAPTPEDLRAYLHGPTLWRLWPHLFLPVEARTAWLARFPALGSAAAAA</sequence>
<name>A0A9W4DS25_9ACTN</name>
<accession>A0A9W4DS25</accession>
<evidence type="ECO:0000313" key="1">
    <source>
        <dbReference type="EMBL" id="CAG6395221.1"/>
    </source>
</evidence>
<comment type="caution">
    <text evidence="1">The sequence shown here is derived from an EMBL/GenBank/DDBJ whole genome shotgun (WGS) entry which is preliminary data.</text>
</comment>
<evidence type="ECO:0000313" key="2">
    <source>
        <dbReference type="Proteomes" id="UP001152519"/>
    </source>
</evidence>
<gene>
    <name evidence="1" type="ORF">SCOCK_300030</name>
</gene>
<dbReference type="EMBL" id="CAJSLV010000060">
    <property type="protein sequence ID" value="CAG6395221.1"/>
    <property type="molecule type" value="Genomic_DNA"/>
</dbReference>
<reference evidence="1" key="1">
    <citation type="submission" date="2021-05" db="EMBL/GenBank/DDBJ databases">
        <authorList>
            <person name="Arsene-Ploetze F."/>
        </authorList>
    </citation>
    <scope>NUCLEOTIDE SEQUENCE</scope>
    <source>
        <strain evidence="1">DSM 42138</strain>
    </source>
</reference>